<dbReference type="AlphaFoldDB" id="A0AAE1DDT8"/>
<gene>
    <name evidence="2" type="ORF">RRG08_017671</name>
</gene>
<accession>A0AAE1DDT8</accession>
<evidence type="ECO:0000313" key="2">
    <source>
        <dbReference type="EMBL" id="KAK3766230.1"/>
    </source>
</evidence>
<name>A0AAE1DDT8_9GAST</name>
<keyword evidence="3" id="KW-1185">Reference proteome</keyword>
<protein>
    <submittedName>
        <fullName evidence="2">Uncharacterized protein</fullName>
    </submittedName>
</protein>
<reference evidence="2" key="1">
    <citation type="journal article" date="2023" name="G3 (Bethesda)">
        <title>A reference genome for the long-term kleptoplast-retaining sea slug Elysia crispata morphotype clarki.</title>
        <authorList>
            <person name="Eastman K.E."/>
            <person name="Pendleton A.L."/>
            <person name="Shaikh M.A."/>
            <person name="Suttiyut T."/>
            <person name="Ogas R."/>
            <person name="Tomko P."/>
            <person name="Gavelis G."/>
            <person name="Widhalm J.R."/>
            <person name="Wisecaver J.H."/>
        </authorList>
    </citation>
    <scope>NUCLEOTIDE SEQUENCE</scope>
    <source>
        <strain evidence="2">ECLA1</strain>
    </source>
</reference>
<evidence type="ECO:0000313" key="3">
    <source>
        <dbReference type="Proteomes" id="UP001283361"/>
    </source>
</evidence>
<dbReference type="Proteomes" id="UP001283361">
    <property type="component" value="Unassembled WGS sequence"/>
</dbReference>
<evidence type="ECO:0000256" key="1">
    <source>
        <dbReference type="SAM" id="MobiDB-lite"/>
    </source>
</evidence>
<proteinExistence type="predicted"/>
<sequence>MLICESPGSALVELPTDKQEVLDSIHAEFIQTGWESTILSLACGKPSNCLKLTQRTSLLLAVVIHWSPVVLEVRSYKCSTREGAWPMALWCAEIGRKLALASWTGRRETIVCCWGRGVTEKSRGGEGKGSMEQPYREKS</sequence>
<organism evidence="2 3">
    <name type="scientific">Elysia crispata</name>
    <name type="common">lettuce slug</name>
    <dbReference type="NCBI Taxonomy" id="231223"/>
    <lineage>
        <taxon>Eukaryota</taxon>
        <taxon>Metazoa</taxon>
        <taxon>Spiralia</taxon>
        <taxon>Lophotrochozoa</taxon>
        <taxon>Mollusca</taxon>
        <taxon>Gastropoda</taxon>
        <taxon>Heterobranchia</taxon>
        <taxon>Euthyneura</taxon>
        <taxon>Panpulmonata</taxon>
        <taxon>Sacoglossa</taxon>
        <taxon>Placobranchoidea</taxon>
        <taxon>Plakobranchidae</taxon>
        <taxon>Elysia</taxon>
    </lineage>
</organism>
<feature type="region of interest" description="Disordered" evidence="1">
    <location>
        <begin position="120"/>
        <end position="139"/>
    </location>
</feature>
<comment type="caution">
    <text evidence="2">The sequence shown here is derived from an EMBL/GenBank/DDBJ whole genome shotgun (WGS) entry which is preliminary data.</text>
</comment>
<dbReference type="EMBL" id="JAWDGP010004246">
    <property type="protein sequence ID" value="KAK3766230.1"/>
    <property type="molecule type" value="Genomic_DNA"/>
</dbReference>